<dbReference type="Gene3D" id="1.10.10.10">
    <property type="entry name" value="Winged helix-like DNA-binding domain superfamily/Winged helix DNA-binding domain"/>
    <property type="match status" value="1"/>
</dbReference>
<keyword evidence="6" id="KW-0732">Signal</keyword>
<dbReference type="InterPro" id="IPR002182">
    <property type="entry name" value="NB-ARC"/>
</dbReference>
<evidence type="ECO:0008006" key="12">
    <source>
        <dbReference type="Google" id="ProtNLM"/>
    </source>
</evidence>
<feature type="signal peptide" evidence="6">
    <location>
        <begin position="1"/>
        <end position="20"/>
    </location>
</feature>
<evidence type="ECO:0000259" key="8">
    <source>
        <dbReference type="Pfam" id="PF23247"/>
    </source>
</evidence>
<accession>A0AAD6EQG8</accession>
<keyword evidence="4" id="KW-0611">Plant defense</keyword>
<feature type="domain" description="Disease resistance protein At4g27190-like leucine-rich repeats" evidence="8">
    <location>
        <begin position="746"/>
        <end position="875"/>
    </location>
</feature>
<comment type="similarity">
    <text evidence="1">Belongs to the disease resistance NB-LRR family.</text>
</comment>
<dbReference type="InterPro" id="IPR003591">
    <property type="entry name" value="Leu-rich_rpt_typical-subtyp"/>
</dbReference>
<dbReference type="InterPro" id="IPR050905">
    <property type="entry name" value="Plant_NBS-LRR"/>
</dbReference>
<dbReference type="Gene3D" id="1.10.8.430">
    <property type="entry name" value="Helical domain of apoptotic protease-activating factors"/>
    <property type="match status" value="1"/>
</dbReference>
<dbReference type="FunFam" id="3.40.50.300:FF:001091">
    <property type="entry name" value="Probable disease resistance protein At1g61300"/>
    <property type="match status" value="1"/>
</dbReference>
<evidence type="ECO:0000256" key="1">
    <source>
        <dbReference type="ARBA" id="ARBA00008894"/>
    </source>
</evidence>
<dbReference type="InterPro" id="IPR001611">
    <property type="entry name" value="Leu-rich_rpt"/>
</dbReference>
<dbReference type="PANTHER" id="PTHR33463">
    <property type="entry name" value="NB-ARC DOMAIN-CONTAINING PROTEIN-RELATED"/>
    <property type="match status" value="1"/>
</dbReference>
<dbReference type="PROSITE" id="PS51450">
    <property type="entry name" value="LRR"/>
    <property type="match status" value="1"/>
</dbReference>
<keyword evidence="2" id="KW-0433">Leucine-rich repeat</keyword>
<evidence type="ECO:0000313" key="11">
    <source>
        <dbReference type="Proteomes" id="UP001210211"/>
    </source>
</evidence>
<evidence type="ECO:0000259" key="9">
    <source>
        <dbReference type="Pfam" id="PF23559"/>
    </source>
</evidence>
<dbReference type="InterPro" id="IPR058922">
    <property type="entry name" value="WHD_DRP"/>
</dbReference>
<dbReference type="SMART" id="SM00369">
    <property type="entry name" value="LRR_TYP"/>
    <property type="match status" value="3"/>
</dbReference>
<dbReference type="Pfam" id="PF23559">
    <property type="entry name" value="WHD_DRP"/>
    <property type="match status" value="1"/>
</dbReference>
<dbReference type="GO" id="GO:0005524">
    <property type="term" value="F:ATP binding"/>
    <property type="evidence" value="ECO:0007669"/>
    <property type="project" value="UniProtKB-KW"/>
</dbReference>
<dbReference type="InterPro" id="IPR027417">
    <property type="entry name" value="P-loop_NTPase"/>
</dbReference>
<name>A0AAD6EQG8_9POAL</name>
<dbReference type="GO" id="GO:0042742">
    <property type="term" value="P:defense response to bacterium"/>
    <property type="evidence" value="ECO:0007669"/>
    <property type="project" value="UniProtKB-ARBA"/>
</dbReference>
<dbReference type="PANTHER" id="PTHR33463:SF207">
    <property type="entry name" value="AAA+ ATPASE DOMAIN-CONTAINING PROTEIN"/>
    <property type="match status" value="1"/>
</dbReference>
<reference evidence="10 11" key="1">
    <citation type="journal article" date="2022" name="Cell">
        <title>Repeat-based holocentromeres influence genome architecture and karyotype evolution.</title>
        <authorList>
            <person name="Hofstatter P.G."/>
            <person name="Thangavel G."/>
            <person name="Lux T."/>
            <person name="Neumann P."/>
            <person name="Vondrak T."/>
            <person name="Novak P."/>
            <person name="Zhang M."/>
            <person name="Costa L."/>
            <person name="Castellani M."/>
            <person name="Scott A."/>
            <person name="Toegelov H."/>
            <person name="Fuchs J."/>
            <person name="Mata-Sucre Y."/>
            <person name="Dias Y."/>
            <person name="Vanzela A.L.L."/>
            <person name="Huettel B."/>
            <person name="Almeida C.C.S."/>
            <person name="Simkova H."/>
            <person name="Souza G."/>
            <person name="Pedrosa-Harand A."/>
            <person name="Macas J."/>
            <person name="Mayer K.F.X."/>
            <person name="Houben A."/>
            <person name="Marques A."/>
        </authorList>
    </citation>
    <scope>NUCLEOTIDE SEQUENCE [LARGE SCALE GENOMIC DNA]</scope>
    <source>
        <strain evidence="10">RhyTen1mFocal</strain>
    </source>
</reference>
<dbReference type="Proteomes" id="UP001210211">
    <property type="component" value="Unassembled WGS sequence"/>
</dbReference>
<gene>
    <name evidence="10" type="ORF">LUZ61_001112</name>
</gene>
<dbReference type="FunFam" id="1.10.10.10:FF:000322">
    <property type="entry name" value="Probable disease resistance protein At1g63360"/>
    <property type="match status" value="1"/>
</dbReference>
<evidence type="ECO:0000256" key="4">
    <source>
        <dbReference type="ARBA" id="ARBA00022821"/>
    </source>
</evidence>
<dbReference type="EMBL" id="JAMRDG010000001">
    <property type="protein sequence ID" value="KAJ3697407.1"/>
    <property type="molecule type" value="Genomic_DNA"/>
</dbReference>
<dbReference type="Pfam" id="PF13855">
    <property type="entry name" value="LRR_8"/>
    <property type="match status" value="1"/>
</dbReference>
<dbReference type="AlphaFoldDB" id="A0AAD6EQG8"/>
<proteinExistence type="inferred from homology"/>
<dbReference type="InterPro" id="IPR032675">
    <property type="entry name" value="LRR_dom_sf"/>
</dbReference>
<evidence type="ECO:0000256" key="3">
    <source>
        <dbReference type="ARBA" id="ARBA00022737"/>
    </source>
</evidence>
<dbReference type="Gene3D" id="3.80.10.10">
    <property type="entry name" value="Ribonuclease Inhibitor"/>
    <property type="match status" value="2"/>
</dbReference>
<dbReference type="Gene3D" id="3.40.50.300">
    <property type="entry name" value="P-loop containing nucleotide triphosphate hydrolases"/>
    <property type="match status" value="1"/>
</dbReference>
<evidence type="ECO:0000256" key="5">
    <source>
        <dbReference type="ARBA" id="ARBA00022840"/>
    </source>
</evidence>
<feature type="domain" description="Disease resistance protein winged helix" evidence="9">
    <location>
        <begin position="410"/>
        <end position="475"/>
    </location>
</feature>
<sequence length="918" mass="105080">MDFLVKAIFAVLSSCVGIVSKNIAYPFKVSGNVKALESATSQLEAVQADVRTKINNAELHGVKQNNQVEEWSGKVKEVTGDVVVIKSRYEERCRCLGTQSFNCWSNYWISRDAAKKLVDVQNLLDRGGKFEDVATKLPPQVQEFSVGSEVGSKEEGALQEILRYIDRYDIIGIWGMGGVGKTRLLQLVHNHYKSNSAFDVVIFVTASRECSVEKLQAELCEKYGFGRGTNVESQAIIISNYLSNRNFLILLDDVWEQIDLQRVGIPSALGLVNQFQRKIVITTRLYGVCGLMDVQKHHKVVGLDFNNALRLFYQKVGYETINSNPLIKSLAAEVVHELDGLPLALITIGRSMHAKKDPGEWKDVIDLLQKSRMNEIEITREEETIYYKLKYSYDSLENNELRDCFLACSLWPEDHSIQKTELIESWIGLGLLNVYDARNIYNPGYTIIGKLLSASLLEESIVDSVKMHDVIRDMALWLAHDFGKTRDKWIVREGVGVGEVLHKKDGWPQVERVTLFTNRSQILVTQSIPSDANKLQFLNIRKYGKYYSVETLVNNLGSFCNLTFLNLSYCKLTSFPQGICKLVNLRHLNLSRNEISSVPEELKLVKNLRILLLSNNTIDSFPKGVISELKELLIIDLFENKINREHMLWLIKEFGSLGNIRSLGITLPDAILFWYLLKFTNLPIRYLELDYSVNINETDTLLMPSSFIGNSRVQNNLYQLVLRVMSVSKIEIKSDSENSCCGLNYLENLKIDGMQLLEEIIWQNIAPKDLFLRLCVLSISYCWKLKDVSWTLHLPCLRYFWLKSCENIIQLDEHFDLANGGTKERRAQNLSPTFPSLAYLSLDNLPELQIICDQSIMFPNLRYIHIKSCSKIKKLPFRSNTIPRNLKSISLSMEFWDNLEWEDDNLKQVLGRYIEPLH</sequence>
<evidence type="ECO:0000256" key="6">
    <source>
        <dbReference type="SAM" id="SignalP"/>
    </source>
</evidence>
<comment type="caution">
    <text evidence="10">The sequence shown here is derived from an EMBL/GenBank/DDBJ whole genome shotgun (WGS) entry which is preliminary data.</text>
</comment>
<evidence type="ECO:0000259" key="7">
    <source>
        <dbReference type="Pfam" id="PF00931"/>
    </source>
</evidence>
<dbReference type="GO" id="GO:0009626">
    <property type="term" value="P:plant-type hypersensitive response"/>
    <property type="evidence" value="ECO:0007669"/>
    <property type="project" value="UniProtKB-ARBA"/>
</dbReference>
<dbReference type="InterPro" id="IPR036388">
    <property type="entry name" value="WH-like_DNA-bd_sf"/>
</dbReference>
<dbReference type="GO" id="GO:0043531">
    <property type="term" value="F:ADP binding"/>
    <property type="evidence" value="ECO:0007669"/>
    <property type="project" value="InterPro"/>
</dbReference>
<dbReference type="InterPro" id="IPR057135">
    <property type="entry name" value="At4g27190-like_LRR"/>
</dbReference>
<dbReference type="Pfam" id="PF23247">
    <property type="entry name" value="LRR_RPS2"/>
    <property type="match status" value="1"/>
</dbReference>
<feature type="domain" description="NB-ARC" evidence="7">
    <location>
        <begin position="157"/>
        <end position="319"/>
    </location>
</feature>
<dbReference type="Pfam" id="PF00931">
    <property type="entry name" value="NB-ARC"/>
    <property type="match status" value="1"/>
</dbReference>
<dbReference type="SUPFAM" id="SSF52058">
    <property type="entry name" value="L domain-like"/>
    <property type="match status" value="1"/>
</dbReference>
<evidence type="ECO:0000313" key="10">
    <source>
        <dbReference type="EMBL" id="KAJ3697407.1"/>
    </source>
</evidence>
<dbReference type="SUPFAM" id="SSF52540">
    <property type="entry name" value="P-loop containing nucleoside triphosphate hydrolases"/>
    <property type="match status" value="1"/>
</dbReference>
<feature type="chain" id="PRO_5042210840" description="NB-ARC domain-containing protein" evidence="6">
    <location>
        <begin position="21"/>
        <end position="918"/>
    </location>
</feature>
<dbReference type="PRINTS" id="PR00364">
    <property type="entry name" value="DISEASERSIST"/>
</dbReference>
<dbReference type="GO" id="GO:0002758">
    <property type="term" value="P:innate immune response-activating signaling pathway"/>
    <property type="evidence" value="ECO:0007669"/>
    <property type="project" value="UniProtKB-ARBA"/>
</dbReference>
<keyword evidence="11" id="KW-1185">Reference proteome</keyword>
<keyword evidence="5" id="KW-0547">Nucleotide-binding</keyword>
<protein>
    <recommendedName>
        <fullName evidence="12">NB-ARC domain-containing protein</fullName>
    </recommendedName>
</protein>
<keyword evidence="5" id="KW-0067">ATP-binding</keyword>
<dbReference type="InterPro" id="IPR042197">
    <property type="entry name" value="Apaf_helical"/>
</dbReference>
<organism evidence="10 11">
    <name type="scientific">Rhynchospora tenuis</name>
    <dbReference type="NCBI Taxonomy" id="198213"/>
    <lineage>
        <taxon>Eukaryota</taxon>
        <taxon>Viridiplantae</taxon>
        <taxon>Streptophyta</taxon>
        <taxon>Embryophyta</taxon>
        <taxon>Tracheophyta</taxon>
        <taxon>Spermatophyta</taxon>
        <taxon>Magnoliopsida</taxon>
        <taxon>Liliopsida</taxon>
        <taxon>Poales</taxon>
        <taxon>Cyperaceae</taxon>
        <taxon>Cyperoideae</taxon>
        <taxon>Rhynchosporeae</taxon>
        <taxon>Rhynchospora</taxon>
    </lineage>
</organism>
<evidence type="ECO:0000256" key="2">
    <source>
        <dbReference type="ARBA" id="ARBA00022614"/>
    </source>
</evidence>
<keyword evidence="3" id="KW-0677">Repeat</keyword>